<proteinExistence type="predicted"/>
<gene>
    <name evidence="1" type="ORF">R4Z09_08640</name>
</gene>
<accession>A0ABZ2CPI0</accession>
<dbReference type="SUPFAM" id="SSF56524">
    <property type="entry name" value="Oxidoreductase molybdopterin-binding domain"/>
    <property type="match status" value="1"/>
</dbReference>
<dbReference type="InterPro" id="IPR036374">
    <property type="entry name" value="OxRdtase_Mopterin-bd_sf"/>
</dbReference>
<evidence type="ECO:0000313" key="1">
    <source>
        <dbReference type="EMBL" id="WVX83029.1"/>
    </source>
</evidence>
<dbReference type="EMBL" id="CP137640">
    <property type="protein sequence ID" value="WVX83029.1"/>
    <property type="molecule type" value="Genomic_DNA"/>
</dbReference>
<reference evidence="1 2" key="1">
    <citation type="submission" date="2023-10" db="EMBL/GenBank/DDBJ databases">
        <title>Niallia locisalis sp.nov. isolated from a salt pond sample.</title>
        <authorList>
            <person name="Li X.-J."/>
            <person name="Dong L."/>
        </authorList>
    </citation>
    <scope>NUCLEOTIDE SEQUENCE [LARGE SCALE GENOMIC DNA]</scope>
    <source>
        <strain evidence="1 2">DSM 29761</strain>
    </source>
</reference>
<dbReference type="GO" id="GO:0016853">
    <property type="term" value="F:isomerase activity"/>
    <property type="evidence" value="ECO:0007669"/>
    <property type="project" value="UniProtKB-KW"/>
</dbReference>
<evidence type="ECO:0000313" key="2">
    <source>
        <dbReference type="Proteomes" id="UP001357223"/>
    </source>
</evidence>
<keyword evidence="2" id="KW-1185">Reference proteome</keyword>
<sequence>MERIILIKGKVKFSITLDPTVWIFDERKLDLDTYFDQQEKETNELEEYTKSISKHWDREIIEGAQIPVANKPEKKFIKETLITGSFGIRFQPFLDNAEPFDDAKIVIIESAEQEYTLPIEKAKDIILGFSANGKPLTEDGPVHVYLNKESKNEPIKQIKGFRIE</sequence>
<keyword evidence="1" id="KW-0413">Isomerase</keyword>
<organism evidence="1 2">
    <name type="scientific">Niallia oryzisoli</name>
    <dbReference type="NCBI Taxonomy" id="1737571"/>
    <lineage>
        <taxon>Bacteria</taxon>
        <taxon>Bacillati</taxon>
        <taxon>Bacillota</taxon>
        <taxon>Bacilli</taxon>
        <taxon>Bacillales</taxon>
        <taxon>Bacillaceae</taxon>
        <taxon>Niallia</taxon>
    </lineage>
</organism>
<protein>
    <submittedName>
        <fullName evidence="1">Peptidyl-prolyl cis-trans isomerase</fullName>
    </submittedName>
</protein>
<dbReference type="Proteomes" id="UP001357223">
    <property type="component" value="Chromosome"/>
</dbReference>
<dbReference type="RefSeq" id="WP_338451921.1">
    <property type="nucleotide sequence ID" value="NZ_CP137640.1"/>
</dbReference>
<name>A0ABZ2CPI0_9BACI</name>